<dbReference type="PRINTS" id="PR00679">
    <property type="entry name" value="PROHIBITIN"/>
</dbReference>
<dbReference type="PANTHER" id="PTHR23222:SF0">
    <property type="entry name" value="PROHIBITIN 1"/>
    <property type="match status" value="1"/>
</dbReference>
<name>A0A0F8WR00_9ZZZZ</name>
<keyword evidence="2" id="KW-0472">Membrane</keyword>
<evidence type="ECO:0000313" key="4">
    <source>
        <dbReference type="EMBL" id="KKK50785.1"/>
    </source>
</evidence>
<dbReference type="SMART" id="SM00244">
    <property type="entry name" value="PHB"/>
    <property type="match status" value="1"/>
</dbReference>
<sequence length="265" mass="29075">MISLIYIGLFLAAIGVMIALGIDWGVMSRQDKLKVKWGSMLSGIGLFLFAIVIMLSVGQVDAGHRGVVLNFGRVTDKTFSEGIYFKIPVVQSVIQMNVQTVAYETPAAAASKDLQDVRTEVTLNYSLNPNDVNSIYQRLRQDYEFRIIRPGIQEAIKAATAKFDAEELITRRQEVKLAIEDLIRLRLEANGIIVDTLNLTNFQFSPGFSASIEAKVTAVQKALEAENRLRQIEVEALQVEAAAVGQANANIASANGEKKAAITRS</sequence>
<feature type="domain" description="Band 7" evidence="3">
    <location>
        <begin position="55"/>
        <end position="216"/>
    </location>
</feature>
<gene>
    <name evidence="4" type="ORF">LCGC14_3121550</name>
</gene>
<dbReference type="CDD" id="cd03401">
    <property type="entry name" value="SPFH_prohibitin"/>
    <property type="match status" value="1"/>
</dbReference>
<protein>
    <recommendedName>
        <fullName evidence="3">Band 7 domain-containing protein</fullName>
    </recommendedName>
</protein>
<dbReference type="InterPro" id="IPR036013">
    <property type="entry name" value="Band_7/SPFH_dom_sf"/>
</dbReference>
<comment type="caution">
    <text evidence="4">The sequence shown here is derived from an EMBL/GenBank/DDBJ whole genome shotgun (WGS) entry which is preliminary data.</text>
</comment>
<dbReference type="InterPro" id="IPR000163">
    <property type="entry name" value="Prohibitin"/>
</dbReference>
<proteinExistence type="predicted"/>
<keyword evidence="2" id="KW-1133">Transmembrane helix</keyword>
<dbReference type="Gene3D" id="3.30.479.30">
    <property type="entry name" value="Band 7 domain"/>
    <property type="match status" value="1"/>
</dbReference>
<evidence type="ECO:0000259" key="3">
    <source>
        <dbReference type="SMART" id="SM00244"/>
    </source>
</evidence>
<organism evidence="4">
    <name type="scientific">marine sediment metagenome</name>
    <dbReference type="NCBI Taxonomy" id="412755"/>
    <lineage>
        <taxon>unclassified sequences</taxon>
        <taxon>metagenomes</taxon>
        <taxon>ecological metagenomes</taxon>
    </lineage>
</organism>
<dbReference type="PANTHER" id="PTHR23222">
    <property type="entry name" value="PROHIBITIN"/>
    <property type="match status" value="1"/>
</dbReference>
<evidence type="ECO:0000256" key="2">
    <source>
        <dbReference type="SAM" id="Phobius"/>
    </source>
</evidence>
<accession>A0A0F8WR00</accession>
<dbReference type="GO" id="GO:0016020">
    <property type="term" value="C:membrane"/>
    <property type="evidence" value="ECO:0007669"/>
    <property type="project" value="InterPro"/>
</dbReference>
<dbReference type="EMBL" id="LAZR01067845">
    <property type="protein sequence ID" value="KKK50785.1"/>
    <property type="molecule type" value="Genomic_DNA"/>
</dbReference>
<feature type="transmembrane region" description="Helical" evidence="2">
    <location>
        <begin position="6"/>
        <end position="26"/>
    </location>
</feature>
<keyword evidence="1" id="KW-0175">Coiled coil</keyword>
<evidence type="ECO:0000256" key="1">
    <source>
        <dbReference type="SAM" id="Coils"/>
    </source>
</evidence>
<reference evidence="4" key="1">
    <citation type="journal article" date="2015" name="Nature">
        <title>Complex archaea that bridge the gap between prokaryotes and eukaryotes.</title>
        <authorList>
            <person name="Spang A."/>
            <person name="Saw J.H."/>
            <person name="Jorgensen S.L."/>
            <person name="Zaremba-Niedzwiedzka K."/>
            <person name="Martijn J."/>
            <person name="Lind A.E."/>
            <person name="van Eijk R."/>
            <person name="Schleper C."/>
            <person name="Guy L."/>
            <person name="Ettema T.J."/>
        </authorList>
    </citation>
    <scope>NUCLEOTIDE SEQUENCE</scope>
</reference>
<feature type="transmembrane region" description="Helical" evidence="2">
    <location>
        <begin position="38"/>
        <end position="57"/>
    </location>
</feature>
<keyword evidence="2" id="KW-0812">Transmembrane</keyword>
<feature type="non-terminal residue" evidence="4">
    <location>
        <position position="265"/>
    </location>
</feature>
<dbReference type="InterPro" id="IPR001107">
    <property type="entry name" value="Band_7"/>
</dbReference>
<dbReference type="Pfam" id="PF01145">
    <property type="entry name" value="Band_7"/>
    <property type="match status" value="1"/>
</dbReference>
<dbReference type="AlphaFoldDB" id="A0A0F8WR00"/>
<dbReference type="SUPFAM" id="SSF117892">
    <property type="entry name" value="Band 7/SPFH domain"/>
    <property type="match status" value="1"/>
</dbReference>
<feature type="coiled-coil region" evidence="1">
    <location>
        <begin position="215"/>
        <end position="242"/>
    </location>
</feature>